<keyword evidence="4" id="KW-1185">Reference proteome</keyword>
<comment type="caution">
    <text evidence="1">The sequence shown here is derived from an EMBL/GenBank/DDBJ whole genome shotgun (WGS) entry which is preliminary data.</text>
</comment>
<protein>
    <submittedName>
        <fullName evidence="1">Uncharacterized protein</fullName>
    </submittedName>
</protein>
<reference evidence="1" key="1">
    <citation type="submission" date="2022-10" db="EMBL/GenBank/DDBJ databases">
        <authorList>
            <person name="Botero Cardona J."/>
        </authorList>
    </citation>
    <scope>NUCLEOTIDE SEQUENCE</scope>
    <source>
        <strain evidence="1">LMG 31819</strain>
        <strain evidence="2">R-53529</strain>
    </source>
</reference>
<dbReference type="RefSeq" id="WP_271790439.1">
    <property type="nucleotide sequence ID" value="NZ_CAMXCM010000007.1"/>
</dbReference>
<proteinExistence type="predicted"/>
<dbReference type="Proteomes" id="UP001154255">
    <property type="component" value="Unassembled WGS sequence"/>
</dbReference>
<organism evidence="1 3">
    <name type="scientific">Commensalibacter communis</name>
    <dbReference type="NCBI Taxonomy" id="2972786"/>
    <lineage>
        <taxon>Bacteria</taxon>
        <taxon>Pseudomonadati</taxon>
        <taxon>Pseudomonadota</taxon>
        <taxon>Alphaproteobacteria</taxon>
        <taxon>Acetobacterales</taxon>
        <taxon>Acetobacteraceae</taxon>
    </lineage>
</organism>
<name>A0A9W4TQJ4_9PROT</name>
<evidence type="ECO:0000313" key="1">
    <source>
        <dbReference type="EMBL" id="CAI3953825.1"/>
    </source>
</evidence>
<evidence type="ECO:0000313" key="3">
    <source>
        <dbReference type="Proteomes" id="UP001154255"/>
    </source>
</evidence>
<evidence type="ECO:0000313" key="4">
    <source>
        <dbReference type="Proteomes" id="UP001154259"/>
    </source>
</evidence>
<dbReference type="Proteomes" id="UP001154259">
    <property type="component" value="Unassembled WGS sequence"/>
</dbReference>
<dbReference type="AlphaFoldDB" id="A0A9W4TQJ4"/>
<evidence type="ECO:0000313" key="2">
    <source>
        <dbReference type="EMBL" id="CAI3956357.1"/>
    </source>
</evidence>
<gene>
    <name evidence="2" type="ORF">R53529_LOCUS2019</name>
    <name evidence="1" type="ORF">R53530_LOCUS1993</name>
</gene>
<dbReference type="EMBL" id="CAMXCS010000007">
    <property type="protein sequence ID" value="CAI3956357.1"/>
    <property type="molecule type" value="Genomic_DNA"/>
</dbReference>
<sequence>MFTAIMTAAWRGFGFDKGDGYSELRLGFIGFAVVKGTLWQEHKDLQIRAKQMNQLNDQLIKVLNKHGLYLKG</sequence>
<dbReference type="EMBL" id="CAMXCM010000007">
    <property type="protein sequence ID" value="CAI3953825.1"/>
    <property type="molecule type" value="Genomic_DNA"/>
</dbReference>
<accession>A0A9W4TQJ4</accession>